<dbReference type="PANTHER" id="PTHR30298:SF0">
    <property type="entry name" value="PROTEIN YBFL-RELATED"/>
    <property type="match status" value="1"/>
</dbReference>
<evidence type="ECO:0000313" key="4">
    <source>
        <dbReference type="Proteomes" id="UP000028006"/>
    </source>
</evidence>
<dbReference type="InterPro" id="IPR051698">
    <property type="entry name" value="Transposase_11-like"/>
</dbReference>
<protein>
    <recommendedName>
        <fullName evidence="5">Transposase</fullName>
    </recommendedName>
</protein>
<comment type="caution">
    <text evidence="3">The sequence shown here is derived from an EMBL/GenBank/DDBJ whole genome shotgun (WGS) entry which is preliminary data.</text>
</comment>
<accession>A0A081N7W3</accession>
<reference evidence="3 4" key="1">
    <citation type="submission" date="2014-06" db="EMBL/GenBank/DDBJ databases">
        <title>Whole Genome Sequences of Three Symbiotic Endozoicomonas Bacteria.</title>
        <authorList>
            <person name="Neave M.J."/>
            <person name="Apprill A."/>
            <person name="Voolstra C.R."/>
        </authorList>
    </citation>
    <scope>NUCLEOTIDE SEQUENCE [LARGE SCALE GENOMIC DNA]</scope>
    <source>
        <strain evidence="3 4">LMG 24815</strain>
    </source>
</reference>
<dbReference type="NCBIfam" id="NF033564">
    <property type="entry name" value="transpos_ISAs1"/>
    <property type="match status" value="1"/>
</dbReference>
<dbReference type="EMBL" id="JOKG01000002">
    <property type="protein sequence ID" value="KEQ14536.1"/>
    <property type="molecule type" value="Genomic_DNA"/>
</dbReference>
<organism evidence="3 4">
    <name type="scientific">Endozoicomonas montiporae</name>
    <dbReference type="NCBI Taxonomy" id="1027273"/>
    <lineage>
        <taxon>Bacteria</taxon>
        <taxon>Pseudomonadati</taxon>
        <taxon>Pseudomonadota</taxon>
        <taxon>Gammaproteobacteria</taxon>
        <taxon>Oceanospirillales</taxon>
        <taxon>Endozoicomonadaceae</taxon>
        <taxon>Endozoicomonas</taxon>
    </lineage>
</organism>
<evidence type="ECO:0000259" key="2">
    <source>
        <dbReference type="Pfam" id="PF13808"/>
    </source>
</evidence>
<evidence type="ECO:0000313" key="3">
    <source>
        <dbReference type="EMBL" id="KEQ14536.1"/>
    </source>
</evidence>
<dbReference type="GO" id="GO:0004803">
    <property type="term" value="F:transposase activity"/>
    <property type="evidence" value="ECO:0007669"/>
    <property type="project" value="InterPro"/>
</dbReference>
<sequence length="376" mass="43085">MFRMTLMTLLDVFSDLKEFRADNHRYPLPHLVFTAVCMILCGADDWKMVSKLAKRKQKWLKKYIPLPHGAPSQHTFRRVFASLDPEQFRECFIQWVSTITERTHGEVIAIDGKTLRRSYDRQDDKAAIHMVNAWASATGMVLGQLKTAEKSNEITAIPALLDMLEVSGCIISTDAMGCQKDIAQKIRSKGADYLLAVKGNHETLHEDIKLFLDHLACQKKLPESASYHETLDKGHGRIEVRRCWISTDVIWLDQRSKWKDLNMIGVVEGERHEGGKVSIERRYFISSLITDAATFMSAVRSHWSVENNLHWSLDISFREDGCRIRKRYGAENMAVFRQIALNLLSQEKTEKLGMMNKRITAAADDEYLELLLQGVI</sequence>
<dbReference type="AlphaFoldDB" id="A0A081N7W3"/>
<name>A0A081N7W3_9GAMM</name>
<proteinExistence type="predicted"/>
<keyword evidence="4" id="KW-1185">Reference proteome</keyword>
<dbReference type="InterPro" id="IPR002559">
    <property type="entry name" value="Transposase_11"/>
</dbReference>
<gene>
    <name evidence="3" type="ORF">GZ77_09370</name>
</gene>
<feature type="domain" description="H repeat-associated protein N-terminal" evidence="2">
    <location>
        <begin position="11"/>
        <end position="96"/>
    </location>
</feature>
<feature type="domain" description="Transposase IS4-like" evidence="1">
    <location>
        <begin position="105"/>
        <end position="343"/>
    </location>
</feature>
<dbReference type="Pfam" id="PF01609">
    <property type="entry name" value="DDE_Tnp_1"/>
    <property type="match status" value="1"/>
</dbReference>
<dbReference type="PANTHER" id="PTHR30298">
    <property type="entry name" value="H REPEAT-ASSOCIATED PREDICTED TRANSPOSASE"/>
    <property type="match status" value="1"/>
</dbReference>
<dbReference type="GO" id="GO:0006313">
    <property type="term" value="P:DNA transposition"/>
    <property type="evidence" value="ECO:0007669"/>
    <property type="project" value="InterPro"/>
</dbReference>
<evidence type="ECO:0008006" key="5">
    <source>
        <dbReference type="Google" id="ProtNLM"/>
    </source>
</evidence>
<dbReference type="Pfam" id="PF13808">
    <property type="entry name" value="DDE_Tnp_1_assoc"/>
    <property type="match status" value="1"/>
</dbReference>
<dbReference type="InterPro" id="IPR032806">
    <property type="entry name" value="YbfD_N"/>
</dbReference>
<evidence type="ECO:0000259" key="1">
    <source>
        <dbReference type="Pfam" id="PF01609"/>
    </source>
</evidence>
<dbReference type="eggNOG" id="COG5433">
    <property type="taxonomic scope" value="Bacteria"/>
</dbReference>
<dbReference type="InterPro" id="IPR047647">
    <property type="entry name" value="ISAs1_transpos"/>
</dbReference>
<dbReference type="GO" id="GO:0003677">
    <property type="term" value="F:DNA binding"/>
    <property type="evidence" value="ECO:0007669"/>
    <property type="project" value="InterPro"/>
</dbReference>
<dbReference type="Proteomes" id="UP000028006">
    <property type="component" value="Unassembled WGS sequence"/>
</dbReference>